<sequence length="202" mass="21625">MSLELALTRDGRSVLVAQGQGAVVLNVAKLSVCDVNAIEGSLIGLGGLPPSRWRSPSMTDMPSISTEFRPNLMAGFDTAFGASSYISYSSFVRDVVGCALSFDGNILYVTIEIIMKSSNSQQLGSLSIIHVSTWATDLVKTLMRIVHASCEPARVAICLVARLYGTARSSNNLLGLDPVKDLASRENLCKSRLIPQDLITST</sequence>
<name>A0A0C3I3H1_OIDMZ</name>
<accession>A0A0C3I3H1</accession>
<organism evidence="1 2">
    <name type="scientific">Oidiodendron maius (strain Zn)</name>
    <dbReference type="NCBI Taxonomy" id="913774"/>
    <lineage>
        <taxon>Eukaryota</taxon>
        <taxon>Fungi</taxon>
        <taxon>Dikarya</taxon>
        <taxon>Ascomycota</taxon>
        <taxon>Pezizomycotina</taxon>
        <taxon>Leotiomycetes</taxon>
        <taxon>Leotiomycetes incertae sedis</taxon>
        <taxon>Myxotrichaceae</taxon>
        <taxon>Oidiodendron</taxon>
    </lineage>
</organism>
<dbReference type="HOGENOM" id="CLU_1354983_0_0_1"/>
<evidence type="ECO:0000313" key="2">
    <source>
        <dbReference type="Proteomes" id="UP000054321"/>
    </source>
</evidence>
<reference evidence="1 2" key="1">
    <citation type="submission" date="2014-04" db="EMBL/GenBank/DDBJ databases">
        <authorList>
            <consortium name="DOE Joint Genome Institute"/>
            <person name="Kuo A."/>
            <person name="Martino E."/>
            <person name="Perotto S."/>
            <person name="Kohler A."/>
            <person name="Nagy L.G."/>
            <person name="Floudas D."/>
            <person name="Copeland A."/>
            <person name="Barry K.W."/>
            <person name="Cichocki N."/>
            <person name="Veneault-Fourrey C."/>
            <person name="LaButti K."/>
            <person name="Lindquist E.A."/>
            <person name="Lipzen A."/>
            <person name="Lundell T."/>
            <person name="Morin E."/>
            <person name="Murat C."/>
            <person name="Sun H."/>
            <person name="Tunlid A."/>
            <person name="Henrissat B."/>
            <person name="Grigoriev I.V."/>
            <person name="Hibbett D.S."/>
            <person name="Martin F."/>
            <person name="Nordberg H.P."/>
            <person name="Cantor M.N."/>
            <person name="Hua S.X."/>
        </authorList>
    </citation>
    <scope>NUCLEOTIDE SEQUENCE [LARGE SCALE GENOMIC DNA]</scope>
    <source>
        <strain evidence="1 2">Zn</strain>
    </source>
</reference>
<dbReference type="EMBL" id="KN832870">
    <property type="protein sequence ID" value="KIN08932.1"/>
    <property type="molecule type" value="Genomic_DNA"/>
</dbReference>
<dbReference type="InParanoid" id="A0A0C3I3H1"/>
<protein>
    <submittedName>
        <fullName evidence="1">Uncharacterized protein</fullName>
    </submittedName>
</protein>
<keyword evidence="2" id="KW-1185">Reference proteome</keyword>
<dbReference type="AlphaFoldDB" id="A0A0C3I3H1"/>
<reference evidence="2" key="2">
    <citation type="submission" date="2015-01" db="EMBL/GenBank/DDBJ databases">
        <title>Evolutionary Origins and Diversification of the Mycorrhizal Mutualists.</title>
        <authorList>
            <consortium name="DOE Joint Genome Institute"/>
            <consortium name="Mycorrhizal Genomics Consortium"/>
            <person name="Kohler A."/>
            <person name="Kuo A."/>
            <person name="Nagy L.G."/>
            <person name="Floudas D."/>
            <person name="Copeland A."/>
            <person name="Barry K.W."/>
            <person name="Cichocki N."/>
            <person name="Veneault-Fourrey C."/>
            <person name="LaButti K."/>
            <person name="Lindquist E.A."/>
            <person name="Lipzen A."/>
            <person name="Lundell T."/>
            <person name="Morin E."/>
            <person name="Murat C."/>
            <person name="Riley R."/>
            <person name="Ohm R."/>
            <person name="Sun H."/>
            <person name="Tunlid A."/>
            <person name="Henrissat B."/>
            <person name="Grigoriev I.V."/>
            <person name="Hibbett D.S."/>
            <person name="Martin F."/>
        </authorList>
    </citation>
    <scope>NUCLEOTIDE SEQUENCE [LARGE SCALE GENOMIC DNA]</scope>
    <source>
        <strain evidence="2">Zn</strain>
    </source>
</reference>
<evidence type="ECO:0000313" key="1">
    <source>
        <dbReference type="EMBL" id="KIN08932.1"/>
    </source>
</evidence>
<proteinExistence type="predicted"/>
<dbReference type="Proteomes" id="UP000054321">
    <property type="component" value="Unassembled WGS sequence"/>
</dbReference>
<gene>
    <name evidence="1" type="ORF">OIDMADRAFT_48777</name>
</gene>